<dbReference type="EMBL" id="JAVHJM010000005">
    <property type="protein sequence ID" value="KAK6513628.1"/>
    <property type="molecule type" value="Genomic_DNA"/>
</dbReference>
<feature type="region of interest" description="Disordered" evidence="1">
    <location>
        <begin position="79"/>
        <end position="101"/>
    </location>
</feature>
<keyword evidence="3" id="KW-1185">Reference proteome</keyword>
<feature type="compositionally biased region" description="Low complexity" evidence="1">
    <location>
        <begin position="40"/>
        <end position="55"/>
    </location>
</feature>
<organism evidence="2 3">
    <name type="scientific">Arthrobotrys conoides</name>
    <dbReference type="NCBI Taxonomy" id="74498"/>
    <lineage>
        <taxon>Eukaryota</taxon>
        <taxon>Fungi</taxon>
        <taxon>Dikarya</taxon>
        <taxon>Ascomycota</taxon>
        <taxon>Pezizomycotina</taxon>
        <taxon>Orbiliomycetes</taxon>
        <taxon>Orbiliales</taxon>
        <taxon>Orbiliaceae</taxon>
        <taxon>Arthrobotrys</taxon>
    </lineage>
</organism>
<protein>
    <submittedName>
        <fullName evidence="2">Uncharacterized protein</fullName>
    </submittedName>
</protein>
<name>A0AAN8NCL2_9PEZI</name>
<feature type="compositionally biased region" description="Basic and acidic residues" evidence="1">
    <location>
        <begin position="79"/>
        <end position="88"/>
    </location>
</feature>
<evidence type="ECO:0000313" key="2">
    <source>
        <dbReference type="EMBL" id="KAK6513628.1"/>
    </source>
</evidence>
<evidence type="ECO:0000313" key="3">
    <source>
        <dbReference type="Proteomes" id="UP001307849"/>
    </source>
</evidence>
<sequence>MCIWLWGLNNAQDLRSGYSREAKSGKSDDNGTIDTRTEGSSTIASTSTAATSAHTWDGPSFEEYCYEDYDDEEGSVCDKEEHYERPRMATDQLSPLPSIETPRPRRVRILRRTIGSSCLRRQPTCEFAAAEPLNPYRKGLLWAVKRKQRWW</sequence>
<dbReference type="Proteomes" id="UP001307849">
    <property type="component" value="Unassembled WGS sequence"/>
</dbReference>
<reference evidence="2 3" key="1">
    <citation type="submission" date="2019-10" db="EMBL/GenBank/DDBJ databases">
        <authorList>
            <person name="Palmer J.M."/>
        </authorList>
    </citation>
    <scope>NUCLEOTIDE SEQUENCE [LARGE SCALE GENOMIC DNA]</scope>
    <source>
        <strain evidence="2 3">TWF506</strain>
    </source>
</reference>
<proteinExistence type="predicted"/>
<accession>A0AAN8NCL2</accession>
<gene>
    <name evidence="2" type="ORF">TWF506_008066</name>
</gene>
<comment type="caution">
    <text evidence="2">The sequence shown here is derived from an EMBL/GenBank/DDBJ whole genome shotgun (WGS) entry which is preliminary data.</text>
</comment>
<feature type="compositionally biased region" description="Basic and acidic residues" evidence="1">
    <location>
        <begin position="20"/>
        <end position="29"/>
    </location>
</feature>
<dbReference type="AlphaFoldDB" id="A0AAN8NCL2"/>
<feature type="region of interest" description="Disordered" evidence="1">
    <location>
        <begin position="20"/>
        <end position="59"/>
    </location>
</feature>
<evidence type="ECO:0000256" key="1">
    <source>
        <dbReference type="SAM" id="MobiDB-lite"/>
    </source>
</evidence>